<protein>
    <submittedName>
        <fullName evidence="1">Craniofacial development protein 2-like</fullName>
    </submittedName>
</protein>
<accession>A0A1S4BIB8</accession>
<dbReference type="AlphaFoldDB" id="A0A1S4BIB8"/>
<dbReference type="PANTHER" id="PTHR23227:SF67">
    <property type="entry name" value="CRANIOFACIAL DEVELOPMENT PROTEIN 2-LIKE"/>
    <property type="match status" value="1"/>
</dbReference>
<reference evidence="1" key="1">
    <citation type="submission" date="2025-08" db="UniProtKB">
        <authorList>
            <consortium name="RefSeq"/>
        </authorList>
    </citation>
    <scope>IDENTIFICATION</scope>
</reference>
<dbReference type="Gene3D" id="3.60.10.10">
    <property type="entry name" value="Endonuclease/exonuclease/phosphatase"/>
    <property type="match status" value="1"/>
</dbReference>
<dbReference type="PaxDb" id="4097-A0A1S4BIB8"/>
<dbReference type="PANTHER" id="PTHR23227">
    <property type="entry name" value="BUCENTAUR RELATED"/>
    <property type="match status" value="1"/>
</dbReference>
<dbReference type="InterPro" id="IPR036691">
    <property type="entry name" value="Endo/exonu/phosph_ase_sf"/>
</dbReference>
<dbReference type="OrthoDB" id="1305553at2759"/>
<dbReference type="SUPFAM" id="SSF56219">
    <property type="entry name" value="DNase I-like"/>
    <property type="match status" value="1"/>
</dbReference>
<proteinExistence type="predicted"/>
<dbReference type="InterPro" id="IPR027124">
    <property type="entry name" value="Swc5/CFDP1/2"/>
</dbReference>
<dbReference type="RefSeq" id="XP_016488582.1">
    <property type="nucleotide sequence ID" value="XM_016633096.1"/>
</dbReference>
<organism evidence="1">
    <name type="scientific">Nicotiana tabacum</name>
    <name type="common">Common tobacco</name>
    <dbReference type="NCBI Taxonomy" id="4097"/>
    <lineage>
        <taxon>Eukaryota</taxon>
        <taxon>Viridiplantae</taxon>
        <taxon>Streptophyta</taxon>
        <taxon>Embryophyta</taxon>
        <taxon>Tracheophyta</taxon>
        <taxon>Spermatophyta</taxon>
        <taxon>Magnoliopsida</taxon>
        <taxon>eudicotyledons</taxon>
        <taxon>Gunneridae</taxon>
        <taxon>Pentapetalae</taxon>
        <taxon>asterids</taxon>
        <taxon>lamiids</taxon>
        <taxon>Solanales</taxon>
        <taxon>Solanaceae</taxon>
        <taxon>Nicotianoideae</taxon>
        <taxon>Nicotianeae</taxon>
        <taxon>Nicotiana</taxon>
    </lineage>
</organism>
<evidence type="ECO:0000313" key="1">
    <source>
        <dbReference type="RefSeq" id="XP_016488582.1"/>
    </source>
</evidence>
<sequence>MRVNDKLMNIKLVVGGFTLNIISAYAPQAGLDEEVKRRFWEDLDEMVRDFNGHIGATSGGYNDVRGGFGFGDRNGGGTSLLDFARAFDLVIANLNFPERREPLVTFRSYVVETQIDYLLYRKSDRGLCTDCKVIPRVSKDNYGGDKGDWWWNGEMQGKVKIKKTAYLNLVKSVDGKDKRTNKEHYKLAKKEVKPVVTAAKTGAFSRLYEEIEGRSGERGCSG</sequence>
<dbReference type="STRING" id="4097.A0A1S4BIB8"/>
<gene>
    <name evidence="1" type="primary">LOC107808567</name>
</gene>
<name>A0A1S4BIB8_TOBAC</name>
<dbReference type="KEGG" id="nta:107808567"/>